<evidence type="ECO:0000313" key="2">
    <source>
        <dbReference type="Proteomes" id="UP000012960"/>
    </source>
</evidence>
<reference evidence="1" key="1">
    <citation type="submission" date="2021-05" db="UniProtKB">
        <authorList>
            <consortium name="EnsemblPlants"/>
        </authorList>
    </citation>
    <scope>IDENTIFICATION</scope>
    <source>
        <strain evidence="1">subsp. malaccensis</strain>
    </source>
</reference>
<dbReference type="Pfam" id="PF07107">
    <property type="entry name" value="WI12"/>
    <property type="match status" value="1"/>
</dbReference>
<proteinExistence type="predicted"/>
<name>A0A804JNK5_MUSAM</name>
<sequence length="224" mass="24694">MDTAAIKPRCCMHINEMQTWKAHRIVVDADDDFDESSFTASDQSEPKRLLPELANSNREGRGEILEGPEAKNKAVVRELYEAINRRDVARVHRLLAPDLEWWFHGPPERQHLRRLLTGEEEEGDIVTFQPGPQEVAAFGSIVLAEGCGPGAVVWIHAWTVGPGGVITQVREYFNTSLTVTRLGGDSAPAPTDGSAGSTQCCLPVWQSRLHRRAPKSLPGLVLAI</sequence>
<dbReference type="PANTHER" id="PTHR33703">
    <property type="entry name" value="OS07G0691300 PROTEIN"/>
    <property type="match status" value="1"/>
</dbReference>
<dbReference type="InParanoid" id="A0A804JNK5"/>
<dbReference type="EnsemblPlants" id="Ma06_t34300.1">
    <property type="protein sequence ID" value="Ma06_p34300.1"/>
    <property type="gene ID" value="Ma06_g34300"/>
</dbReference>
<keyword evidence="2" id="KW-1185">Reference proteome</keyword>
<evidence type="ECO:0008006" key="3">
    <source>
        <dbReference type="Google" id="ProtNLM"/>
    </source>
</evidence>
<dbReference type="OMA" id="PYLEWWF"/>
<dbReference type="FunCoup" id="A0A804JNK5">
    <property type="interactions" value="365"/>
</dbReference>
<dbReference type="PANTHER" id="PTHR33703:SF1">
    <property type="entry name" value="WOUND-INDUCED PROTEIN 1"/>
    <property type="match status" value="1"/>
</dbReference>
<dbReference type="Gramene" id="Ma06_t34300.1">
    <property type="protein sequence ID" value="Ma06_p34300.1"/>
    <property type="gene ID" value="Ma06_g34300"/>
</dbReference>
<dbReference type="SUPFAM" id="SSF54427">
    <property type="entry name" value="NTF2-like"/>
    <property type="match status" value="1"/>
</dbReference>
<dbReference type="InterPro" id="IPR009798">
    <property type="entry name" value="Wun1-like"/>
</dbReference>
<evidence type="ECO:0000313" key="1">
    <source>
        <dbReference type="EnsemblPlants" id="Ma06_p34300.1"/>
    </source>
</evidence>
<dbReference type="AlphaFoldDB" id="A0A804JNK5"/>
<dbReference type="InterPro" id="IPR032710">
    <property type="entry name" value="NTF2-like_dom_sf"/>
</dbReference>
<accession>A0A804JNK5</accession>
<dbReference type="Gene3D" id="3.10.450.50">
    <property type="match status" value="1"/>
</dbReference>
<protein>
    <recommendedName>
        <fullName evidence="3">Wound-induced protein 1</fullName>
    </recommendedName>
</protein>
<dbReference type="Proteomes" id="UP000012960">
    <property type="component" value="Unplaced"/>
</dbReference>
<organism evidence="1 2">
    <name type="scientific">Musa acuminata subsp. malaccensis</name>
    <name type="common">Wild banana</name>
    <name type="synonym">Musa malaccensis</name>
    <dbReference type="NCBI Taxonomy" id="214687"/>
    <lineage>
        <taxon>Eukaryota</taxon>
        <taxon>Viridiplantae</taxon>
        <taxon>Streptophyta</taxon>
        <taxon>Embryophyta</taxon>
        <taxon>Tracheophyta</taxon>
        <taxon>Spermatophyta</taxon>
        <taxon>Magnoliopsida</taxon>
        <taxon>Liliopsida</taxon>
        <taxon>Zingiberales</taxon>
        <taxon>Musaceae</taxon>
        <taxon>Musa</taxon>
    </lineage>
</organism>